<dbReference type="InterPro" id="IPR057625">
    <property type="entry name" value="TPR1-6-like_ubiquitin"/>
</dbReference>
<accession>A0AAQ3QQM6</accession>
<protein>
    <submittedName>
        <fullName evidence="2">BZIP transcription factor TGA10 isoform X1</fullName>
    </submittedName>
</protein>
<proteinExistence type="predicted"/>
<reference evidence="2 3" key="1">
    <citation type="submission" date="2023-10" db="EMBL/GenBank/DDBJ databases">
        <title>Chromosome-scale genome assembly provides insights into flower coloration mechanisms of Canna indica.</title>
        <authorList>
            <person name="Li C."/>
        </authorList>
    </citation>
    <scope>NUCLEOTIDE SEQUENCE [LARGE SCALE GENOMIC DNA]</scope>
    <source>
        <tissue evidence="2">Flower</tissue>
    </source>
</reference>
<name>A0AAQ3QQM6_9LILI</name>
<keyword evidence="3" id="KW-1185">Reference proteome</keyword>
<sequence>MDASTSITGQKCYGLPDNHVKLSIKSFKMPELVIDIPESATVGSLKIVAVCGLQQSTQETEEALSHAMEALHWSLEDAVVSDALSCPLNMPNYMAQMAIAMDKLTT</sequence>
<dbReference type="PANTHER" id="PTHR45693">
    <property type="entry name" value="TRANSCRIPTION FACTOR TGA9"/>
    <property type="match status" value="1"/>
</dbReference>
<evidence type="ECO:0000313" key="2">
    <source>
        <dbReference type="EMBL" id="WOL20039.1"/>
    </source>
</evidence>
<feature type="domain" description="Telomere repeat-binding protein 1-6-like ubiquitin-like" evidence="1">
    <location>
        <begin position="19"/>
        <end position="46"/>
    </location>
</feature>
<evidence type="ECO:0000259" key="1">
    <source>
        <dbReference type="Pfam" id="PF23603"/>
    </source>
</evidence>
<organism evidence="2 3">
    <name type="scientific">Canna indica</name>
    <name type="common">Indian-shot</name>
    <dbReference type="NCBI Taxonomy" id="4628"/>
    <lineage>
        <taxon>Eukaryota</taxon>
        <taxon>Viridiplantae</taxon>
        <taxon>Streptophyta</taxon>
        <taxon>Embryophyta</taxon>
        <taxon>Tracheophyta</taxon>
        <taxon>Spermatophyta</taxon>
        <taxon>Magnoliopsida</taxon>
        <taxon>Liliopsida</taxon>
        <taxon>Zingiberales</taxon>
        <taxon>Cannaceae</taxon>
        <taxon>Canna</taxon>
    </lineage>
</organism>
<evidence type="ECO:0000313" key="3">
    <source>
        <dbReference type="Proteomes" id="UP001327560"/>
    </source>
</evidence>
<dbReference type="AlphaFoldDB" id="A0AAQ3QQM6"/>
<gene>
    <name evidence="2" type="ORF">Cni_G28841</name>
</gene>
<dbReference type="PANTHER" id="PTHR45693:SF13">
    <property type="entry name" value="TRANSCRIPTION FACTOR TGA10"/>
    <property type="match status" value="1"/>
</dbReference>
<dbReference type="Proteomes" id="UP001327560">
    <property type="component" value="Chromosome 9"/>
</dbReference>
<dbReference type="EMBL" id="CP136898">
    <property type="protein sequence ID" value="WOL20039.1"/>
    <property type="molecule type" value="Genomic_DNA"/>
</dbReference>
<dbReference type="Pfam" id="PF23603">
    <property type="entry name" value="Ubiquitin_TPR1"/>
    <property type="match status" value="1"/>
</dbReference>